<evidence type="ECO:0000313" key="2">
    <source>
        <dbReference type="EMBL" id="KAK9123957.1"/>
    </source>
</evidence>
<reference evidence="2 3" key="1">
    <citation type="submission" date="2024-01" db="EMBL/GenBank/DDBJ databases">
        <title>Genome assemblies of Stephania.</title>
        <authorList>
            <person name="Yang L."/>
        </authorList>
    </citation>
    <scope>NUCLEOTIDE SEQUENCE [LARGE SCALE GENOMIC DNA]</scope>
    <source>
        <strain evidence="2">QJT</strain>
        <tissue evidence="2">Leaf</tissue>
    </source>
</reference>
<organism evidence="2 3">
    <name type="scientific">Stephania japonica</name>
    <dbReference type="NCBI Taxonomy" id="461633"/>
    <lineage>
        <taxon>Eukaryota</taxon>
        <taxon>Viridiplantae</taxon>
        <taxon>Streptophyta</taxon>
        <taxon>Embryophyta</taxon>
        <taxon>Tracheophyta</taxon>
        <taxon>Spermatophyta</taxon>
        <taxon>Magnoliopsida</taxon>
        <taxon>Ranunculales</taxon>
        <taxon>Menispermaceae</taxon>
        <taxon>Menispermoideae</taxon>
        <taxon>Cissampelideae</taxon>
        <taxon>Stephania</taxon>
    </lineage>
</organism>
<comment type="caution">
    <text evidence="2">The sequence shown here is derived from an EMBL/GenBank/DDBJ whole genome shotgun (WGS) entry which is preliminary data.</text>
</comment>
<proteinExistence type="predicted"/>
<sequence length="304" mass="34218">MVPQLLQYDCEREGVGKGIGAFSFANETASFDDNAEPSVRLDKITYEEGLEILDRCLIEKVIEVKPVNKDDLISTFQTLWNVSPKPEIELINIMEPLKCGRKVFIEEVNEEVSIVIQYERLLDFCFHYGKLGHQHKKCVDFDGDVFNSSTAKWRFGRDGGRGDRGRRDRWFNLDENVILTDIMEAITLFEHNMETEGDPMTAISKQQNLTSDIPQRFESREGFFEDQLGMTHPTSSAPRSLPANSDLFISSSLVTHSIAPSTSFIDVNLADVVIESICQAKTNMEITVSSQPNVAPPFIQGSSP</sequence>
<dbReference type="InterPro" id="IPR025836">
    <property type="entry name" value="Zn_knuckle_CX2CX4HX4C"/>
</dbReference>
<dbReference type="Pfam" id="PF14392">
    <property type="entry name" value="zf-CCHC_4"/>
    <property type="match status" value="1"/>
</dbReference>
<feature type="domain" description="Zinc knuckle CX2CX4HX4C" evidence="1">
    <location>
        <begin position="92"/>
        <end position="138"/>
    </location>
</feature>
<name>A0AAP0IY06_9MAGN</name>
<dbReference type="EMBL" id="JBBNAE010000005">
    <property type="protein sequence ID" value="KAK9123957.1"/>
    <property type="molecule type" value="Genomic_DNA"/>
</dbReference>
<accession>A0AAP0IY06</accession>
<keyword evidence="3" id="KW-1185">Reference proteome</keyword>
<evidence type="ECO:0000259" key="1">
    <source>
        <dbReference type="Pfam" id="PF14392"/>
    </source>
</evidence>
<gene>
    <name evidence="2" type="ORF">Sjap_013559</name>
</gene>
<dbReference type="AlphaFoldDB" id="A0AAP0IY06"/>
<protein>
    <recommendedName>
        <fullName evidence="1">Zinc knuckle CX2CX4HX4C domain-containing protein</fullName>
    </recommendedName>
</protein>
<dbReference type="Proteomes" id="UP001417504">
    <property type="component" value="Unassembled WGS sequence"/>
</dbReference>
<evidence type="ECO:0000313" key="3">
    <source>
        <dbReference type="Proteomes" id="UP001417504"/>
    </source>
</evidence>